<feature type="domain" description="AB hydrolase-1" evidence="5">
    <location>
        <begin position="62"/>
        <end position="328"/>
    </location>
</feature>
<dbReference type="EC" id="3.1.1.47" evidence="1"/>
<accession>A0A0F2MN05</accession>
<dbReference type="Pfam" id="PF12697">
    <property type="entry name" value="Abhydrolase_6"/>
    <property type="match status" value="1"/>
</dbReference>
<dbReference type="InterPro" id="IPR029058">
    <property type="entry name" value="AB_hydrolase_fold"/>
</dbReference>
<dbReference type="VEuPathDB" id="FungiDB:SPSK_05950"/>
<evidence type="ECO:0000256" key="1">
    <source>
        <dbReference type="ARBA" id="ARBA00013201"/>
    </source>
</evidence>
<dbReference type="GO" id="GO:0003847">
    <property type="term" value="F:1-alkyl-2-acetylglycerophosphocholine esterase activity"/>
    <property type="evidence" value="ECO:0007669"/>
    <property type="project" value="UniProtKB-EC"/>
</dbReference>
<gene>
    <name evidence="6" type="ORF">SPSK_05950</name>
</gene>
<evidence type="ECO:0000259" key="5">
    <source>
        <dbReference type="Pfam" id="PF12697"/>
    </source>
</evidence>
<dbReference type="SUPFAM" id="SSF53474">
    <property type="entry name" value="alpha/beta-Hydrolases"/>
    <property type="match status" value="1"/>
</dbReference>
<proteinExistence type="predicted"/>
<comment type="caution">
    <text evidence="6">The sequence shown here is derived from an EMBL/GenBank/DDBJ whole genome shotgun (WGS) entry which is preliminary data.</text>
</comment>
<reference evidence="6 7" key="1">
    <citation type="journal article" date="2014" name="BMC Genomics">
        <title>Comparative genomics of the major fungal agents of human and animal Sporotrichosis: Sporothrix schenckii and Sporothrix brasiliensis.</title>
        <authorList>
            <person name="Teixeira M.M."/>
            <person name="de Almeida L.G."/>
            <person name="Kubitschek-Barreira P."/>
            <person name="Alves F.L."/>
            <person name="Kioshima E.S."/>
            <person name="Abadio A.K."/>
            <person name="Fernandes L."/>
            <person name="Derengowski L.S."/>
            <person name="Ferreira K.S."/>
            <person name="Souza R.C."/>
            <person name="Ruiz J.C."/>
            <person name="de Andrade N.C."/>
            <person name="Paes H.C."/>
            <person name="Nicola A.M."/>
            <person name="Albuquerque P."/>
            <person name="Gerber A.L."/>
            <person name="Martins V.P."/>
            <person name="Peconick L.D."/>
            <person name="Neto A.V."/>
            <person name="Chaucanez C.B."/>
            <person name="Silva P.A."/>
            <person name="Cunha O.L."/>
            <person name="de Oliveira F.F."/>
            <person name="dos Santos T.C."/>
            <person name="Barros A.L."/>
            <person name="Soares M.A."/>
            <person name="de Oliveira L.M."/>
            <person name="Marini M.M."/>
            <person name="Villalobos-Duno H."/>
            <person name="Cunha M.M."/>
            <person name="de Hoog S."/>
            <person name="da Silveira J.F."/>
            <person name="Henrissat B."/>
            <person name="Nino-Vega G.A."/>
            <person name="Cisalpino P.S."/>
            <person name="Mora-Montes H.M."/>
            <person name="Almeida S.R."/>
            <person name="Stajich J.E."/>
            <person name="Lopes-Bezerra L.M."/>
            <person name="Vasconcelos A.T."/>
            <person name="Felipe M.S."/>
        </authorList>
    </citation>
    <scope>NUCLEOTIDE SEQUENCE [LARGE SCALE GENOMIC DNA]</scope>
    <source>
        <strain evidence="6 7">1099-18</strain>
    </source>
</reference>
<evidence type="ECO:0000313" key="7">
    <source>
        <dbReference type="Proteomes" id="UP000033710"/>
    </source>
</evidence>
<dbReference type="PANTHER" id="PTHR10272:SF0">
    <property type="entry name" value="PLATELET-ACTIVATING FACTOR ACETYLHYDROLASE"/>
    <property type="match status" value="1"/>
</dbReference>
<dbReference type="RefSeq" id="XP_016592232.1">
    <property type="nucleotide sequence ID" value="XM_016732658.1"/>
</dbReference>
<evidence type="ECO:0000313" key="6">
    <source>
        <dbReference type="EMBL" id="KJR89556.1"/>
    </source>
</evidence>
<keyword evidence="3" id="KW-0442">Lipid degradation</keyword>
<organism evidence="6 7">
    <name type="scientific">Sporothrix schenckii 1099-18</name>
    <dbReference type="NCBI Taxonomy" id="1397361"/>
    <lineage>
        <taxon>Eukaryota</taxon>
        <taxon>Fungi</taxon>
        <taxon>Dikarya</taxon>
        <taxon>Ascomycota</taxon>
        <taxon>Pezizomycotina</taxon>
        <taxon>Sordariomycetes</taxon>
        <taxon>Sordariomycetidae</taxon>
        <taxon>Ophiostomatales</taxon>
        <taxon>Ophiostomataceae</taxon>
        <taxon>Sporothrix</taxon>
    </lineage>
</organism>
<dbReference type="GO" id="GO:0016042">
    <property type="term" value="P:lipid catabolic process"/>
    <property type="evidence" value="ECO:0007669"/>
    <property type="project" value="UniProtKB-KW"/>
</dbReference>
<dbReference type="OrthoDB" id="2363873at2759"/>
<dbReference type="AlphaFoldDB" id="A0A0F2MN05"/>
<evidence type="ECO:0000256" key="4">
    <source>
        <dbReference type="ARBA" id="ARBA00023098"/>
    </source>
</evidence>
<dbReference type="GeneID" id="27667935"/>
<reference evidence="6 7" key="2">
    <citation type="journal article" date="2015" name="Eukaryot. Cell">
        <title>Asexual propagation of a virulent clone complex in a human and feline outbreak of sporotrichosis.</title>
        <authorList>
            <person name="Teixeira Mde M."/>
            <person name="Rodrigues A.M."/>
            <person name="Tsui C.K."/>
            <person name="de Almeida L.G."/>
            <person name="Van Diepeningen A.D."/>
            <person name="van den Ende B.G."/>
            <person name="Fernandes G.F."/>
            <person name="Kano R."/>
            <person name="Hamelin R.C."/>
            <person name="Lopes-Bezerra L.M."/>
            <person name="Vasconcelos A.T."/>
            <person name="de Hoog S."/>
            <person name="de Camargo Z.P."/>
            <person name="Felipe M.S."/>
        </authorList>
    </citation>
    <scope>NUCLEOTIDE SEQUENCE [LARGE SCALE GENOMIC DNA]</scope>
    <source>
        <strain evidence="6 7">1099-18</strain>
    </source>
</reference>
<protein>
    <recommendedName>
        <fullName evidence="1">1-alkyl-2-acetylglycerophosphocholine esterase</fullName>
        <ecNumber evidence="1">3.1.1.47</ecNumber>
    </recommendedName>
</protein>
<dbReference type="PANTHER" id="PTHR10272">
    <property type="entry name" value="PLATELET-ACTIVATING FACTOR ACETYLHYDROLASE"/>
    <property type="match status" value="1"/>
</dbReference>
<dbReference type="Proteomes" id="UP000033710">
    <property type="component" value="Unassembled WGS sequence"/>
</dbReference>
<keyword evidence="2" id="KW-0378">Hydrolase</keyword>
<sequence>MLFTQHAGIGAAATIPVPDAEPIVVYSPLVLKTTNRRVDLQLRVTAPASVEKNSNGKELPILLLSHGHGRSDWLSSQQGYAPLVEFYAGHGFVVLQPTHLSSRALGLELNGDSIRELFLESRVQDMSTLLDRLDEIEDGVPFLRRGQLDRARVAVAGHSLGGITASVLLGAVNTDPRDGHVTNAVDTRIKAGAIIGGPGSAGTNQSDLSDNGKVLLPLYDPDFSTMATPALVAWGDEDGGPHLTVRGADWHNDPYTLAPAPKVSLTIKGGKHGFGGISGWDAGETQDGSPERLGTVQRLTWAYLWSQLYPEDRAWAEASAALQGLADLARVESKHRTIQRNLPVDLRHLGGRGGLAIGYLRRRIGSVGHLRQQFNRLMVHNRGSAVVDDDFRVVRVSVLGRRGIPVLPDAGPFCSTRAATVSSGSWNFTPKSRVARVVSAVLGFENGPEPLLAGHRNGGHVGGRHIPHVHQRTRHGRLRRLQRPQVEVVHAVRLVCGQLRAVVANDKERVDRDNLGNLLALLGSGVHVVQRRAVRQDLGDLVLCEFGATVVWIGRIHIDLQRPVDALLRLVAGARNPVERQQGDRRRGNNDALHCLRLCGGFKKGDRAVDGRVDVALVQVQTGLGQRGRHVHNVVDTARQRFRQGCLLAEVGHHKDLETVAGVGVARLGECNLLLFANSHTNAVALGECIMEHLGADKARRAGNEDERSRHGGRM</sequence>
<dbReference type="KEGG" id="ssck:SPSK_05950"/>
<evidence type="ECO:0000256" key="3">
    <source>
        <dbReference type="ARBA" id="ARBA00022963"/>
    </source>
</evidence>
<name>A0A0F2MN05_SPOSC</name>
<dbReference type="Gene3D" id="3.40.50.1820">
    <property type="entry name" value="alpha/beta hydrolase"/>
    <property type="match status" value="1"/>
</dbReference>
<evidence type="ECO:0000256" key="2">
    <source>
        <dbReference type="ARBA" id="ARBA00022801"/>
    </source>
</evidence>
<keyword evidence="4" id="KW-0443">Lipid metabolism</keyword>
<dbReference type="InterPro" id="IPR000073">
    <property type="entry name" value="AB_hydrolase_1"/>
</dbReference>
<dbReference type="EMBL" id="AXCR01000001">
    <property type="protein sequence ID" value="KJR89556.1"/>
    <property type="molecule type" value="Genomic_DNA"/>
</dbReference>